<accession>A0A1Y2DV76</accession>
<protein>
    <submittedName>
        <fullName evidence="1">Uncharacterized protein</fullName>
    </submittedName>
</protein>
<proteinExistence type="predicted"/>
<gene>
    <name evidence="1" type="ORF">BCR38DRAFT_436135</name>
</gene>
<sequence length="105" mass="11667">MSLVALGFVYAMGCFSSLNPSDNLARRLQPYACGLCSYYPLPIFLVPGGKLIPFQQVLPWILLQYQDNYVLNSGRGRGTSHPLQQELLGEASSAYRYVDLYLLGS</sequence>
<name>A0A1Y2DV76_9PEZI</name>
<evidence type="ECO:0000313" key="2">
    <source>
        <dbReference type="Proteomes" id="UP000193689"/>
    </source>
</evidence>
<evidence type="ECO:0000313" key="1">
    <source>
        <dbReference type="EMBL" id="ORY63190.1"/>
    </source>
</evidence>
<dbReference type="InParanoid" id="A0A1Y2DV76"/>
<keyword evidence="2" id="KW-1185">Reference proteome</keyword>
<organism evidence="1 2">
    <name type="scientific">Pseudomassariella vexata</name>
    <dbReference type="NCBI Taxonomy" id="1141098"/>
    <lineage>
        <taxon>Eukaryota</taxon>
        <taxon>Fungi</taxon>
        <taxon>Dikarya</taxon>
        <taxon>Ascomycota</taxon>
        <taxon>Pezizomycotina</taxon>
        <taxon>Sordariomycetes</taxon>
        <taxon>Xylariomycetidae</taxon>
        <taxon>Amphisphaeriales</taxon>
        <taxon>Pseudomassariaceae</taxon>
        <taxon>Pseudomassariella</taxon>
    </lineage>
</organism>
<dbReference type="GeneID" id="63776646"/>
<comment type="caution">
    <text evidence="1">The sequence shown here is derived from an EMBL/GenBank/DDBJ whole genome shotgun (WGS) entry which is preliminary data.</text>
</comment>
<dbReference type="EMBL" id="MCFJ01000008">
    <property type="protein sequence ID" value="ORY63190.1"/>
    <property type="molecule type" value="Genomic_DNA"/>
</dbReference>
<reference evidence="1 2" key="1">
    <citation type="submission" date="2016-07" db="EMBL/GenBank/DDBJ databases">
        <title>Pervasive Adenine N6-methylation of Active Genes in Fungi.</title>
        <authorList>
            <consortium name="DOE Joint Genome Institute"/>
            <person name="Mondo S.J."/>
            <person name="Dannebaum R.O."/>
            <person name="Kuo R.C."/>
            <person name="Labutti K."/>
            <person name="Haridas S."/>
            <person name="Kuo A."/>
            <person name="Salamov A."/>
            <person name="Ahrendt S.R."/>
            <person name="Lipzen A."/>
            <person name="Sullivan W."/>
            <person name="Andreopoulos W.B."/>
            <person name="Clum A."/>
            <person name="Lindquist E."/>
            <person name="Daum C."/>
            <person name="Ramamoorthy G.K."/>
            <person name="Gryganskyi A."/>
            <person name="Culley D."/>
            <person name="Magnuson J.K."/>
            <person name="James T.Y."/>
            <person name="O'Malley M.A."/>
            <person name="Stajich J.E."/>
            <person name="Spatafora J.W."/>
            <person name="Visel A."/>
            <person name="Grigoriev I.V."/>
        </authorList>
    </citation>
    <scope>NUCLEOTIDE SEQUENCE [LARGE SCALE GENOMIC DNA]</scope>
    <source>
        <strain evidence="1 2">CBS 129021</strain>
    </source>
</reference>
<dbReference type="Proteomes" id="UP000193689">
    <property type="component" value="Unassembled WGS sequence"/>
</dbReference>
<dbReference type="AlphaFoldDB" id="A0A1Y2DV76"/>
<dbReference type="RefSeq" id="XP_040714847.1">
    <property type="nucleotide sequence ID" value="XM_040860434.1"/>
</dbReference>